<evidence type="ECO:0000259" key="8">
    <source>
        <dbReference type="Pfam" id="PF07715"/>
    </source>
</evidence>
<keyword evidence="10" id="KW-1185">Reference proteome</keyword>
<feature type="signal peptide" evidence="6">
    <location>
        <begin position="1"/>
        <end position="23"/>
    </location>
</feature>
<dbReference type="PANTHER" id="PTHR40980">
    <property type="entry name" value="PLUG DOMAIN-CONTAINING PROTEIN"/>
    <property type="match status" value="1"/>
</dbReference>
<feature type="compositionally biased region" description="Basic and acidic residues" evidence="5">
    <location>
        <begin position="34"/>
        <end position="43"/>
    </location>
</feature>
<keyword evidence="4" id="KW-0798">TonB box</keyword>
<accession>A0ABS2D8D5</accession>
<feature type="chain" id="PRO_5047407536" evidence="6">
    <location>
        <begin position="24"/>
        <end position="931"/>
    </location>
</feature>
<keyword evidence="3" id="KW-0998">Cell outer membrane</keyword>
<dbReference type="EMBL" id="JAFEMC010000003">
    <property type="protein sequence ID" value="MBM6577204.1"/>
    <property type="molecule type" value="Genomic_DNA"/>
</dbReference>
<comment type="caution">
    <text evidence="9">The sequence shown here is derived from an EMBL/GenBank/DDBJ whole genome shotgun (WGS) entry which is preliminary data.</text>
</comment>
<dbReference type="RefSeq" id="WP_204199299.1">
    <property type="nucleotide sequence ID" value="NZ_JAFEMC010000003.1"/>
</dbReference>
<feature type="domain" description="TonB-dependent receptor plug" evidence="8">
    <location>
        <begin position="74"/>
        <end position="175"/>
    </location>
</feature>
<dbReference type="InterPro" id="IPR010104">
    <property type="entry name" value="TonB_rcpt_bac"/>
</dbReference>
<protein>
    <submittedName>
        <fullName evidence="9">TonB-dependent receptor</fullName>
    </submittedName>
</protein>
<feature type="domain" description="TonB-dependent receptor-like beta-barrel" evidence="7">
    <location>
        <begin position="442"/>
        <end position="897"/>
    </location>
</feature>
<comment type="subcellular location">
    <subcellularLocation>
        <location evidence="1 4">Cell outer membrane</location>
    </subcellularLocation>
</comment>
<dbReference type="SUPFAM" id="SSF56935">
    <property type="entry name" value="Porins"/>
    <property type="match status" value="1"/>
</dbReference>
<dbReference type="PANTHER" id="PTHR40980:SF3">
    <property type="entry name" value="TONB-DEPENDENT RECEPTOR-LIKE BETA-BARREL DOMAIN-CONTAINING PROTEIN"/>
    <property type="match status" value="1"/>
</dbReference>
<evidence type="ECO:0000256" key="5">
    <source>
        <dbReference type="SAM" id="MobiDB-lite"/>
    </source>
</evidence>
<dbReference type="Pfam" id="PF07715">
    <property type="entry name" value="Plug"/>
    <property type="match status" value="1"/>
</dbReference>
<dbReference type="InterPro" id="IPR037066">
    <property type="entry name" value="Plug_dom_sf"/>
</dbReference>
<evidence type="ECO:0000256" key="3">
    <source>
        <dbReference type="ARBA" id="ARBA00023237"/>
    </source>
</evidence>
<dbReference type="Pfam" id="PF00593">
    <property type="entry name" value="TonB_dep_Rec_b-barrel"/>
    <property type="match status" value="1"/>
</dbReference>
<evidence type="ECO:0000256" key="1">
    <source>
        <dbReference type="ARBA" id="ARBA00004442"/>
    </source>
</evidence>
<keyword evidence="9" id="KW-0675">Receptor</keyword>
<keyword evidence="6" id="KW-0732">Signal</keyword>
<keyword evidence="2 4" id="KW-0472">Membrane</keyword>
<dbReference type="InterPro" id="IPR036942">
    <property type="entry name" value="Beta-barrel_TonB_sf"/>
</dbReference>
<evidence type="ECO:0000256" key="4">
    <source>
        <dbReference type="RuleBase" id="RU003357"/>
    </source>
</evidence>
<feature type="region of interest" description="Disordered" evidence="5">
    <location>
        <begin position="27"/>
        <end position="52"/>
    </location>
</feature>
<evidence type="ECO:0000259" key="7">
    <source>
        <dbReference type="Pfam" id="PF00593"/>
    </source>
</evidence>
<dbReference type="NCBIfam" id="TIGR01782">
    <property type="entry name" value="TonB-Xanth-Caul"/>
    <property type="match status" value="1"/>
</dbReference>
<evidence type="ECO:0000313" key="10">
    <source>
        <dbReference type="Proteomes" id="UP000763641"/>
    </source>
</evidence>
<organism evidence="9 10">
    <name type="scientific">Sphingomonas longa</name>
    <dbReference type="NCBI Taxonomy" id="2778730"/>
    <lineage>
        <taxon>Bacteria</taxon>
        <taxon>Pseudomonadati</taxon>
        <taxon>Pseudomonadota</taxon>
        <taxon>Alphaproteobacteria</taxon>
        <taxon>Sphingomonadales</taxon>
        <taxon>Sphingomonadaceae</taxon>
        <taxon>Sphingomonas</taxon>
    </lineage>
</organism>
<dbReference type="Gene3D" id="2.170.130.10">
    <property type="entry name" value="TonB-dependent receptor, plug domain"/>
    <property type="match status" value="1"/>
</dbReference>
<comment type="similarity">
    <text evidence="4">Belongs to the TonB-dependent receptor family.</text>
</comment>
<dbReference type="Gene3D" id="2.40.170.20">
    <property type="entry name" value="TonB-dependent receptor, beta-barrel domain"/>
    <property type="match status" value="1"/>
</dbReference>
<dbReference type="InterPro" id="IPR000531">
    <property type="entry name" value="Beta-barrel_TonB"/>
</dbReference>
<dbReference type="InterPro" id="IPR012910">
    <property type="entry name" value="Plug_dom"/>
</dbReference>
<name>A0ABS2D8D5_9SPHN</name>
<evidence type="ECO:0000256" key="2">
    <source>
        <dbReference type="ARBA" id="ARBA00023136"/>
    </source>
</evidence>
<evidence type="ECO:0000256" key="6">
    <source>
        <dbReference type="SAM" id="SignalP"/>
    </source>
</evidence>
<dbReference type="Proteomes" id="UP000763641">
    <property type="component" value="Unassembled WGS sequence"/>
</dbReference>
<reference evidence="9 10" key="1">
    <citation type="submission" date="2020-12" db="EMBL/GenBank/DDBJ databases">
        <title>Sphingomonas sp.</title>
        <authorList>
            <person name="Kim M.K."/>
        </authorList>
    </citation>
    <scope>NUCLEOTIDE SEQUENCE [LARGE SCALE GENOMIC DNA]</scope>
    <source>
        <strain evidence="9 10">BT552</strain>
    </source>
</reference>
<sequence length="931" mass="102083">MLRGFRFGPLIAAAALVPATAWAQTTTTATAQDGDPRQDRTDIVDPTGTSDTPERTDIIVVGIRGSVASAANKKKNAKQIVDSVVSEDAGKLPDNNVVEALSRVTGVQIERSRGQGQGIAIRGLSGVQTTVNGNDTSLGDGRSLNLADIPAELLKSVDVYKTRTADQVEGSIAGTVNVELRRPLDLPKGWTVAGSVKGIYDDIAKNVSPYGSLLVANRRDTGIGEIGLLVNASWTRTNYKENFIESESPDVPFGSSAEPNSPRAGLPAGFENTIIPYRAYYGLEEGRVDRPSINVSLQWRANDNLDFVVEGGYLGSRAQNTSDRLYVLTREGGSKYTNLVLQPDGRTAKSLTVTVPLASDGSGGLPAGIDSIYNRAKSDLYTTNFEMHWRSERALLNTSVQYNWSKDSNVQAEHLTRPFGLTTANVDFASDAYSKPVPSITFPGVDLANIASYGVDRYQDLAGGSKNREFATQSDLTIIASETGLLRTIQAGVRFNRRDPSRFYGYRDGLPRINRQLTPLSQFPGGDQAELVGPDLPGAPRWYRIPGNVVFANRPDIREYIQANDPGNATRFATEEIPSDRGQTYVGRENRLSYYAQIGYAFDLPVPVDGLIGVRYTNTWGSSSSYNFRPGNASTGGQDIVEFAPARGNYEDILPNATATIHFTPKAQLRLSYTTNVQRPSFYDLRPFYFANTQAVPPVIDAGNPDLKAQREHAFDVSAEYYFGRGGQLSLAGYYKKATGFLFFSREVVADLAQYGLPGQSGFVAQQRNAGDGTFAGLEATAQTFFDILPGFWSNFGVSLNASYILKARVEYPFPENFPGAYDSVNTSKWTANAALFYDTPKFSTRVAFNYRSAFRFFIWEPNPAYSFYNDDTYRLDAAINYTPVKFMTLSIEGTNLLGNDVYRYFGKENLLPLGVRTLARTVQASARFRF</sequence>
<proteinExistence type="inferred from homology"/>
<evidence type="ECO:0000313" key="9">
    <source>
        <dbReference type="EMBL" id="MBM6577204.1"/>
    </source>
</evidence>
<gene>
    <name evidence="9" type="ORF">ILT43_12550</name>
</gene>